<evidence type="ECO:0000313" key="2">
    <source>
        <dbReference type="EMBL" id="PXW90524.1"/>
    </source>
</evidence>
<dbReference type="EMBL" id="QJJQ01000001">
    <property type="protein sequence ID" value="PXW90524.1"/>
    <property type="molecule type" value="Genomic_DNA"/>
</dbReference>
<accession>A0A2V3WBJ8</accession>
<dbReference type="Pfam" id="PF00724">
    <property type="entry name" value="Oxidored_FMN"/>
    <property type="match status" value="1"/>
</dbReference>
<name>A0A2V3WBJ8_9BACI</name>
<dbReference type="OrthoDB" id="9772736at2"/>
<gene>
    <name evidence="2" type="ORF">DFR56_101436</name>
</gene>
<dbReference type="GO" id="GO:0010181">
    <property type="term" value="F:FMN binding"/>
    <property type="evidence" value="ECO:0007669"/>
    <property type="project" value="InterPro"/>
</dbReference>
<proteinExistence type="predicted"/>
<comment type="caution">
    <text evidence="2">The sequence shown here is derived from an EMBL/GenBank/DDBJ whole genome shotgun (WGS) entry which is preliminary data.</text>
</comment>
<keyword evidence="3" id="KW-1185">Reference proteome</keyword>
<dbReference type="PANTHER" id="PTHR22893">
    <property type="entry name" value="NADH OXIDOREDUCTASE-RELATED"/>
    <property type="match status" value="1"/>
</dbReference>
<dbReference type="RefSeq" id="WP_110393773.1">
    <property type="nucleotide sequence ID" value="NZ_JBHUHB010000001.1"/>
</dbReference>
<dbReference type="PANTHER" id="PTHR22893:SF91">
    <property type="entry name" value="NADPH DEHYDROGENASE 2-RELATED"/>
    <property type="match status" value="1"/>
</dbReference>
<sequence length="345" mass="38858">MNLLSPAYVNGWKLKSKVVMAPMTRGFANNETGIIHPDTVDYYSQRARDGIGMMMTEGIAIADEARGTIGIPGIYTSEQTDAWHNVTSAVHKEEGIIIAQLWHVGRLSHSYFTKGKKPLAPSPIQANGLTHKVRFPYEMPKEMTESDIQLVIKQFVHAAKNAMKAGFDGVEIHAAHGYLIDQFLSTQTNFRKDEYGRNRHLFLEEILLAVGEKIGADKIIVRFSEHKDDLPLYVWEDPETEVQKLIDVFHRADIKIIHPSANEFFCPLTHHPSILHGLIRKYWNKTMIGVGNLSPESAEIALRNGIVDLAAFGRPLLANPDFVHRIKSSSPLIPYQPKIHLEQLN</sequence>
<dbReference type="InterPro" id="IPR045247">
    <property type="entry name" value="Oye-like"/>
</dbReference>
<evidence type="ECO:0000313" key="3">
    <source>
        <dbReference type="Proteomes" id="UP000247978"/>
    </source>
</evidence>
<dbReference type="AlphaFoldDB" id="A0A2V3WBJ8"/>
<dbReference type="Gene3D" id="3.20.20.70">
    <property type="entry name" value="Aldolase class I"/>
    <property type="match status" value="1"/>
</dbReference>
<evidence type="ECO:0000259" key="1">
    <source>
        <dbReference type="Pfam" id="PF00724"/>
    </source>
</evidence>
<organism evidence="2 3">
    <name type="scientific">Pseudogracilibacillus auburnensis</name>
    <dbReference type="NCBI Taxonomy" id="1494959"/>
    <lineage>
        <taxon>Bacteria</taxon>
        <taxon>Bacillati</taxon>
        <taxon>Bacillota</taxon>
        <taxon>Bacilli</taxon>
        <taxon>Bacillales</taxon>
        <taxon>Bacillaceae</taxon>
        <taxon>Pseudogracilibacillus</taxon>
    </lineage>
</organism>
<dbReference type="Proteomes" id="UP000247978">
    <property type="component" value="Unassembled WGS sequence"/>
</dbReference>
<dbReference type="InterPro" id="IPR013785">
    <property type="entry name" value="Aldolase_TIM"/>
</dbReference>
<dbReference type="GO" id="GO:0016491">
    <property type="term" value="F:oxidoreductase activity"/>
    <property type="evidence" value="ECO:0007669"/>
    <property type="project" value="InterPro"/>
</dbReference>
<reference evidence="2 3" key="1">
    <citation type="submission" date="2018-05" db="EMBL/GenBank/DDBJ databases">
        <title>Genomic Encyclopedia of Type Strains, Phase IV (KMG-IV): sequencing the most valuable type-strain genomes for metagenomic binning, comparative biology and taxonomic classification.</title>
        <authorList>
            <person name="Goeker M."/>
        </authorList>
    </citation>
    <scope>NUCLEOTIDE SEQUENCE [LARGE SCALE GENOMIC DNA]</scope>
    <source>
        <strain evidence="2 3">DSM 28556</strain>
    </source>
</reference>
<dbReference type="InterPro" id="IPR001155">
    <property type="entry name" value="OxRdtase_FMN_N"/>
</dbReference>
<protein>
    <submittedName>
        <fullName evidence="2">N-ethylmaleimide reductase</fullName>
    </submittedName>
</protein>
<feature type="domain" description="NADH:flavin oxidoreductase/NADH oxidase N-terminal" evidence="1">
    <location>
        <begin position="3"/>
        <end position="329"/>
    </location>
</feature>
<dbReference type="SUPFAM" id="SSF51395">
    <property type="entry name" value="FMN-linked oxidoreductases"/>
    <property type="match status" value="1"/>
</dbReference>